<dbReference type="PANTHER" id="PTHR43649:SF33">
    <property type="entry name" value="POLYGALACTURONAN_RHAMNOGALACTURONAN-BINDING PROTEIN YTCQ"/>
    <property type="match status" value="1"/>
</dbReference>
<keyword evidence="1" id="KW-1003">Cell membrane</keyword>
<keyword evidence="8" id="KW-1185">Reference proteome</keyword>
<keyword evidence="3" id="KW-0472">Membrane</keyword>
<dbReference type="RefSeq" id="WP_208056270.1">
    <property type="nucleotide sequence ID" value="NZ_JAGEMK010000006.1"/>
</dbReference>
<evidence type="ECO:0000256" key="1">
    <source>
        <dbReference type="ARBA" id="ARBA00022475"/>
    </source>
</evidence>
<evidence type="ECO:0000256" key="3">
    <source>
        <dbReference type="ARBA" id="ARBA00023136"/>
    </source>
</evidence>
<dbReference type="Gene3D" id="3.40.190.10">
    <property type="entry name" value="Periplasmic binding protein-like II"/>
    <property type="match status" value="2"/>
</dbReference>
<evidence type="ECO:0000256" key="4">
    <source>
        <dbReference type="ARBA" id="ARBA00023139"/>
    </source>
</evidence>
<gene>
    <name evidence="7" type="ORF">J4G33_12340</name>
</gene>
<evidence type="ECO:0000313" key="8">
    <source>
        <dbReference type="Proteomes" id="UP000664209"/>
    </source>
</evidence>
<keyword evidence="5" id="KW-0449">Lipoprotein</keyword>
<dbReference type="PANTHER" id="PTHR43649">
    <property type="entry name" value="ARABINOSE-BINDING PROTEIN-RELATED"/>
    <property type="match status" value="1"/>
</dbReference>
<accession>A0A939LRB0</accession>
<evidence type="ECO:0000313" key="7">
    <source>
        <dbReference type="EMBL" id="MBO1752593.1"/>
    </source>
</evidence>
<feature type="chain" id="PRO_5038095581" evidence="6">
    <location>
        <begin position="21"/>
        <end position="433"/>
    </location>
</feature>
<dbReference type="AlphaFoldDB" id="A0A939LRB0"/>
<keyword evidence="4" id="KW-0564">Palmitate</keyword>
<organism evidence="7 8">
    <name type="scientific">Actinotalea soli</name>
    <dbReference type="NCBI Taxonomy" id="2819234"/>
    <lineage>
        <taxon>Bacteria</taxon>
        <taxon>Bacillati</taxon>
        <taxon>Actinomycetota</taxon>
        <taxon>Actinomycetes</taxon>
        <taxon>Micrococcales</taxon>
        <taxon>Cellulomonadaceae</taxon>
        <taxon>Actinotalea</taxon>
    </lineage>
</organism>
<name>A0A939LRB0_9CELL</name>
<proteinExistence type="predicted"/>
<reference evidence="7" key="1">
    <citation type="submission" date="2021-03" db="EMBL/GenBank/DDBJ databases">
        <title>Actinotalea soli sp. nov., isolated from soil.</title>
        <authorList>
            <person name="Ping W."/>
            <person name="Zhang J."/>
        </authorList>
    </citation>
    <scope>NUCLEOTIDE SEQUENCE</scope>
    <source>
        <strain evidence="7">BY-33</strain>
    </source>
</reference>
<evidence type="ECO:0000256" key="6">
    <source>
        <dbReference type="SAM" id="SignalP"/>
    </source>
</evidence>
<dbReference type="EMBL" id="JAGEMK010000006">
    <property type="protein sequence ID" value="MBO1752593.1"/>
    <property type="molecule type" value="Genomic_DNA"/>
</dbReference>
<evidence type="ECO:0000256" key="2">
    <source>
        <dbReference type="ARBA" id="ARBA00022729"/>
    </source>
</evidence>
<dbReference type="SUPFAM" id="SSF53850">
    <property type="entry name" value="Periplasmic binding protein-like II"/>
    <property type="match status" value="1"/>
</dbReference>
<feature type="signal peptide" evidence="6">
    <location>
        <begin position="1"/>
        <end position="20"/>
    </location>
</feature>
<sequence length="433" mass="46624">MRKRTASTTAVTTSLVLALAACGGGGDEPGATQDGEIAGDITVLTQRTDIVDTVFAEYKEAFEAEYPDVSVTFEAITDYEGEVTTRMSTTDYGDVLLIPNSINPTDLPDFFEPLGTVEELSDTYRFVATEQAYGGQVYGIAITGNAQGIVYNKAVWEEAGVTEVPTSPEEFLDALEAVQEGTDAIPLYTNYADGWPLTQWEGHRGTVTADPEAANALAHTDAPWAEGEEHFVIDSLLFDAVEAGYTEPDPVTTNWEESKGLLGRGEVSAMVLGSWAIVQMQAAAENPDDIGYLPFPYQVDGTFHVNTGGDYKNGINVSSENKAAARAWIDWFADESGYATDEGGLSPRLDGPDPDTLSDFEGLDLEYIELAPAPDGEEGLVNEIDSQAQIGFWSPDYRQRIVDAARGASGESKEEIFADLNDRWAAARAAVAD</sequence>
<keyword evidence="2 6" id="KW-0732">Signal</keyword>
<protein>
    <submittedName>
        <fullName evidence="7">Carbohydrate ABC transporter substrate-binding protein</fullName>
    </submittedName>
</protein>
<evidence type="ECO:0000256" key="5">
    <source>
        <dbReference type="ARBA" id="ARBA00023288"/>
    </source>
</evidence>
<dbReference type="InterPro" id="IPR006059">
    <property type="entry name" value="SBP"/>
</dbReference>
<dbReference type="InterPro" id="IPR050490">
    <property type="entry name" value="Bact_solute-bd_prot1"/>
</dbReference>
<dbReference type="Pfam" id="PF01547">
    <property type="entry name" value="SBP_bac_1"/>
    <property type="match status" value="1"/>
</dbReference>
<dbReference type="Proteomes" id="UP000664209">
    <property type="component" value="Unassembled WGS sequence"/>
</dbReference>
<comment type="caution">
    <text evidence="7">The sequence shown here is derived from an EMBL/GenBank/DDBJ whole genome shotgun (WGS) entry which is preliminary data.</text>
</comment>
<dbReference type="PROSITE" id="PS51257">
    <property type="entry name" value="PROKAR_LIPOPROTEIN"/>
    <property type="match status" value="1"/>
</dbReference>